<protein>
    <submittedName>
        <fullName evidence="4">CapA family protein</fullName>
    </submittedName>
</protein>
<comment type="similarity">
    <text evidence="1">Belongs to the CapA family.</text>
</comment>
<proteinExistence type="inferred from homology"/>
<keyword evidence="2" id="KW-0472">Membrane</keyword>
<comment type="caution">
    <text evidence="4">The sequence shown here is derived from an EMBL/GenBank/DDBJ whole genome shotgun (WGS) entry which is preliminary data.</text>
</comment>
<evidence type="ECO:0000313" key="4">
    <source>
        <dbReference type="EMBL" id="HIQ83170.1"/>
    </source>
</evidence>
<evidence type="ECO:0000259" key="3">
    <source>
        <dbReference type="SMART" id="SM00854"/>
    </source>
</evidence>
<feature type="domain" description="Capsule synthesis protein CapA" evidence="3">
    <location>
        <begin position="94"/>
        <end position="348"/>
    </location>
</feature>
<dbReference type="InterPro" id="IPR052169">
    <property type="entry name" value="CW_Biosynth-Accessory"/>
</dbReference>
<dbReference type="SMART" id="SM00854">
    <property type="entry name" value="PGA_cap"/>
    <property type="match status" value="1"/>
</dbReference>
<accession>A0A9D0ZMJ5</accession>
<organism evidence="4 5">
    <name type="scientific">Candidatus Pullichristensenella stercorigallinarum</name>
    <dbReference type="NCBI Taxonomy" id="2840909"/>
    <lineage>
        <taxon>Bacteria</taxon>
        <taxon>Bacillati</taxon>
        <taxon>Bacillota</taxon>
        <taxon>Clostridia</taxon>
        <taxon>Candidatus Pullichristensenella</taxon>
    </lineage>
</organism>
<dbReference type="EMBL" id="DVFZ01000086">
    <property type="protein sequence ID" value="HIQ83170.1"/>
    <property type="molecule type" value="Genomic_DNA"/>
</dbReference>
<dbReference type="PANTHER" id="PTHR33393">
    <property type="entry name" value="POLYGLUTAMINE SYNTHESIS ACCESSORY PROTEIN RV0574C-RELATED"/>
    <property type="match status" value="1"/>
</dbReference>
<dbReference type="SUPFAM" id="SSF56300">
    <property type="entry name" value="Metallo-dependent phosphatases"/>
    <property type="match status" value="1"/>
</dbReference>
<evidence type="ECO:0000313" key="5">
    <source>
        <dbReference type="Proteomes" id="UP000824260"/>
    </source>
</evidence>
<dbReference type="Pfam" id="PF09587">
    <property type="entry name" value="PGA_cap"/>
    <property type="match status" value="1"/>
</dbReference>
<evidence type="ECO:0000256" key="2">
    <source>
        <dbReference type="SAM" id="Phobius"/>
    </source>
</evidence>
<dbReference type="InterPro" id="IPR019079">
    <property type="entry name" value="Capsule_synth_CapA"/>
</dbReference>
<reference evidence="4" key="2">
    <citation type="journal article" date="2021" name="PeerJ">
        <title>Extensive microbial diversity within the chicken gut microbiome revealed by metagenomics and culture.</title>
        <authorList>
            <person name="Gilroy R."/>
            <person name="Ravi A."/>
            <person name="Getino M."/>
            <person name="Pursley I."/>
            <person name="Horton D.L."/>
            <person name="Alikhan N.F."/>
            <person name="Baker D."/>
            <person name="Gharbi K."/>
            <person name="Hall N."/>
            <person name="Watson M."/>
            <person name="Adriaenssens E.M."/>
            <person name="Foster-Nyarko E."/>
            <person name="Jarju S."/>
            <person name="Secka A."/>
            <person name="Antonio M."/>
            <person name="Oren A."/>
            <person name="Chaudhuri R.R."/>
            <person name="La Ragione R."/>
            <person name="Hildebrand F."/>
            <person name="Pallen M.J."/>
        </authorList>
    </citation>
    <scope>NUCLEOTIDE SEQUENCE</scope>
    <source>
        <strain evidence="4">ChiSjej6B24-2974</strain>
    </source>
</reference>
<gene>
    <name evidence="4" type="ORF">IAA52_08705</name>
</gene>
<keyword evidence="2" id="KW-1133">Transmembrane helix</keyword>
<keyword evidence="2" id="KW-0812">Transmembrane</keyword>
<name>A0A9D0ZMJ5_9FIRM</name>
<evidence type="ECO:0000256" key="1">
    <source>
        <dbReference type="ARBA" id="ARBA00005662"/>
    </source>
</evidence>
<reference evidence="4" key="1">
    <citation type="submission" date="2020-10" db="EMBL/GenBank/DDBJ databases">
        <authorList>
            <person name="Gilroy R."/>
        </authorList>
    </citation>
    <scope>NUCLEOTIDE SEQUENCE</scope>
    <source>
        <strain evidence="4">ChiSjej6B24-2974</strain>
    </source>
</reference>
<dbReference type="AlphaFoldDB" id="A0A9D0ZMJ5"/>
<feature type="transmembrane region" description="Helical" evidence="2">
    <location>
        <begin position="21"/>
        <end position="40"/>
    </location>
</feature>
<dbReference type="InterPro" id="IPR029052">
    <property type="entry name" value="Metallo-depent_PP-like"/>
</dbReference>
<sequence length="443" mass="47866">MAKKKKNGLHIGSYVIRPLGLAVIGILLVALIVVGALIVFRSIGVSGPDTSEPEPTRQVITLTPTPTATVAATPTVTVEPSPTPSPTPSLRSATIRSLGEIVVEQNVLSSARTETSYDFTPMFEMISDVVGNADYTVGDVEGPMDNRADSAYSGSNPFNTPPQIMLAMKAAGVDMLTLANGQSLDMLFDGLQQTISNCKTAEMEYIGAFASQEEFDTPKIIEINGINVGFLNYTTDLGGMEEQASTNALTYGVATNTNTNPAEDVQAAREAGADVVIAYISWGDVGVRSLGDDDYNTAMALTRAGVDVIVGYHPHTVIAPRWLEAQTEDGSTQRTLCLCATGNFLSDQRDRYTSNGIIFEFTIQETSAGEFEITNPVYIPTYVWRYDAEDGDGYEYRVLAVGEWLENRPEGMSDDEFNHLQMVWNDIQETMSQGNVNATVSAN</sequence>
<dbReference type="PANTHER" id="PTHR33393:SF12">
    <property type="entry name" value="CAPSULE BIOSYNTHESIS PROTEIN CAPA"/>
    <property type="match status" value="1"/>
</dbReference>
<dbReference type="Gene3D" id="3.60.21.10">
    <property type="match status" value="1"/>
</dbReference>
<dbReference type="Proteomes" id="UP000824260">
    <property type="component" value="Unassembled WGS sequence"/>
</dbReference>